<dbReference type="AlphaFoldDB" id="A0A8C6YTT1"/>
<reference evidence="2" key="1">
    <citation type="submission" date="2025-08" db="UniProtKB">
        <authorList>
            <consortium name="Ensembl"/>
        </authorList>
    </citation>
    <scope>IDENTIFICATION</scope>
</reference>
<keyword evidence="3" id="KW-1185">Reference proteome</keyword>
<sequence length="269" mass="29253">MLHLWVLTHTGRHYEPESKTDRHPIQVSLPTLTASHSGAHANPDTCCGDTTLRQKKQTQGHAVGIVCCAHHQETTLVCTWLYRLALESCGPHRCCPCCKAKLFQELWDPSQAGPGPRGAEVLESWTHQQLGQGAGMGTEQRRPVAPCGLAGDEPPPPLAAHRASRNLSGSPAAKIRPPFRPMWRKEGGTQMSAWRPAQGHVLLSAALISPRSRSRLEVSPQLWGCTHSSDLGISGPRCVLESSHIRVGEVSGHPDALGDPDDVRCCNYF</sequence>
<proteinExistence type="predicted"/>
<protein>
    <submittedName>
        <fullName evidence="2">Uncharacterized protein</fullName>
    </submittedName>
</protein>
<evidence type="ECO:0000256" key="1">
    <source>
        <dbReference type="SAM" id="MobiDB-lite"/>
    </source>
</evidence>
<organism evidence="2 3">
    <name type="scientific">Nothoprocta perdicaria</name>
    <name type="common">Chilean tinamou</name>
    <name type="synonym">Crypturus perdicarius</name>
    <dbReference type="NCBI Taxonomy" id="30464"/>
    <lineage>
        <taxon>Eukaryota</taxon>
        <taxon>Metazoa</taxon>
        <taxon>Chordata</taxon>
        <taxon>Craniata</taxon>
        <taxon>Vertebrata</taxon>
        <taxon>Euteleostomi</taxon>
        <taxon>Archelosauria</taxon>
        <taxon>Archosauria</taxon>
        <taxon>Dinosauria</taxon>
        <taxon>Saurischia</taxon>
        <taxon>Theropoda</taxon>
        <taxon>Coelurosauria</taxon>
        <taxon>Aves</taxon>
        <taxon>Palaeognathae</taxon>
        <taxon>Tinamiformes</taxon>
        <taxon>Tinamidae</taxon>
        <taxon>Nothoprocta</taxon>
    </lineage>
</organism>
<dbReference type="Proteomes" id="UP000694420">
    <property type="component" value="Unplaced"/>
</dbReference>
<accession>A0A8C6YTT1</accession>
<name>A0A8C6YTT1_NOTPE</name>
<feature type="region of interest" description="Disordered" evidence="1">
    <location>
        <begin position="158"/>
        <end position="179"/>
    </location>
</feature>
<reference evidence="2" key="2">
    <citation type="submission" date="2025-09" db="UniProtKB">
        <authorList>
            <consortium name="Ensembl"/>
        </authorList>
    </citation>
    <scope>IDENTIFICATION</scope>
</reference>
<evidence type="ECO:0000313" key="3">
    <source>
        <dbReference type="Proteomes" id="UP000694420"/>
    </source>
</evidence>
<evidence type="ECO:0000313" key="2">
    <source>
        <dbReference type="Ensembl" id="ENSNPEP00000004245.1"/>
    </source>
</evidence>
<dbReference type="Ensembl" id="ENSNPET00000004344.1">
    <property type="protein sequence ID" value="ENSNPEP00000004245.1"/>
    <property type="gene ID" value="ENSNPEG00000003251.1"/>
</dbReference>